<evidence type="ECO:0000256" key="6">
    <source>
        <dbReference type="SAM" id="MobiDB-lite"/>
    </source>
</evidence>
<dbReference type="EMBL" id="PJRQ01000042">
    <property type="protein sequence ID" value="PLR08293.1"/>
    <property type="molecule type" value="Genomic_DNA"/>
</dbReference>
<feature type="transmembrane region" description="Helical" evidence="7">
    <location>
        <begin position="75"/>
        <end position="94"/>
    </location>
</feature>
<keyword evidence="4 7" id="KW-1133">Transmembrane helix</keyword>
<name>A0A2N5CNN9_9CAUL</name>
<keyword evidence="5 7" id="KW-0472">Membrane</keyword>
<evidence type="ECO:0000256" key="7">
    <source>
        <dbReference type="SAM" id="Phobius"/>
    </source>
</evidence>
<protein>
    <recommendedName>
        <fullName evidence="12">Type VI secretion protein</fullName>
    </recommendedName>
</protein>
<feature type="transmembrane region" description="Helical" evidence="7">
    <location>
        <begin position="260"/>
        <end position="291"/>
    </location>
</feature>
<keyword evidence="11" id="KW-1185">Reference proteome</keyword>
<dbReference type="GO" id="GO:0030255">
    <property type="term" value="P:protein secretion by the type IV secretion system"/>
    <property type="evidence" value="ECO:0007669"/>
    <property type="project" value="InterPro"/>
</dbReference>
<evidence type="ECO:0000256" key="5">
    <source>
        <dbReference type="ARBA" id="ARBA00023136"/>
    </source>
</evidence>
<reference evidence="9 10" key="1">
    <citation type="submission" date="2017-12" db="EMBL/GenBank/DDBJ databases">
        <title>The genome sequence of Caulobacter flavus CGMCC1 15093.</title>
        <authorList>
            <person name="Gao J."/>
            <person name="Mao X."/>
            <person name="Sun J."/>
        </authorList>
    </citation>
    <scope>NUCLEOTIDE SEQUENCE [LARGE SCALE GENOMIC DNA]</scope>
    <source>
        <strain evidence="9 10">CGMCC1 15093</strain>
    </source>
</reference>
<dbReference type="RefSeq" id="WP_101714854.1">
    <property type="nucleotide sequence ID" value="NZ_CP026100.1"/>
</dbReference>
<dbReference type="KEGG" id="cfh:C1707_25305"/>
<dbReference type="InterPro" id="IPR007688">
    <property type="entry name" value="Conjugal_tfr_TrbL/VirB6"/>
</dbReference>
<dbReference type="OrthoDB" id="7400974at2"/>
<feature type="compositionally biased region" description="Low complexity" evidence="6">
    <location>
        <begin position="364"/>
        <end position="382"/>
    </location>
</feature>
<dbReference type="Pfam" id="PF04610">
    <property type="entry name" value="TrbL"/>
    <property type="match status" value="1"/>
</dbReference>
<comment type="similarity">
    <text evidence="2">Belongs to the TrbL/VirB6 family.</text>
</comment>
<accession>A0A2N5CNN9</accession>
<dbReference type="GO" id="GO:0016020">
    <property type="term" value="C:membrane"/>
    <property type="evidence" value="ECO:0007669"/>
    <property type="project" value="UniProtKB-SubCell"/>
</dbReference>
<sequence length="401" mass="40717">MTPVACPSPDAALVQGLIGSVDCQVHGLAQAGYAALSAPGSPVSTLLTVLMTLYVAFMGYRLVLGRGTLRIGDATIAAVKLALVVALATNWALLETLAYDLLFKAPTEVGSLLLAQLDSGSGKLDPFVRLQFAFDTLQEAAQHFATRAGARDAALQGGPGFAAFAANVGGLVMLLTSLGVVLACKVVLSVLLALAPIVAGLLLFETTRGLVEGWLKAMIALAVLPMIATLALSLELAMLAPSLKALAAMKDVQQFAQLDMAPAITVLVLSLVFAVVLVAAAIAACVIAAGLRLPRERPASQETPIVSTSGASTAAPLEPPSRAAHVAAAAVSLARREEQAATAAASSSPAGPRRLVVVSDRSSAAPATGPAAAQAAVAPLGASYRRPASPRRTASGARRDQ</sequence>
<dbReference type="EMBL" id="CP026100">
    <property type="protein sequence ID" value="AYV49293.1"/>
    <property type="molecule type" value="Genomic_DNA"/>
</dbReference>
<feature type="transmembrane region" description="Helical" evidence="7">
    <location>
        <begin position="180"/>
        <end position="204"/>
    </location>
</feature>
<evidence type="ECO:0000256" key="1">
    <source>
        <dbReference type="ARBA" id="ARBA00004141"/>
    </source>
</evidence>
<reference evidence="8 11" key="2">
    <citation type="submission" date="2018-01" db="EMBL/GenBank/DDBJ databases">
        <title>Complete genome sequence of Caulobacter flavus RHGG3.</title>
        <authorList>
            <person name="Yang E."/>
        </authorList>
    </citation>
    <scope>NUCLEOTIDE SEQUENCE [LARGE SCALE GENOMIC DNA]</scope>
    <source>
        <strain evidence="8 11">RHGG3</strain>
    </source>
</reference>
<feature type="region of interest" description="Disordered" evidence="6">
    <location>
        <begin position="340"/>
        <end position="401"/>
    </location>
</feature>
<evidence type="ECO:0000313" key="10">
    <source>
        <dbReference type="Proteomes" id="UP000234483"/>
    </source>
</evidence>
<feature type="region of interest" description="Disordered" evidence="6">
    <location>
        <begin position="298"/>
        <end position="320"/>
    </location>
</feature>
<feature type="compositionally biased region" description="Low complexity" evidence="6">
    <location>
        <begin position="340"/>
        <end position="350"/>
    </location>
</feature>
<organism evidence="9 10">
    <name type="scientific">Caulobacter flavus</name>
    <dbReference type="NCBI Taxonomy" id="1679497"/>
    <lineage>
        <taxon>Bacteria</taxon>
        <taxon>Pseudomonadati</taxon>
        <taxon>Pseudomonadota</taxon>
        <taxon>Alphaproteobacteria</taxon>
        <taxon>Caulobacterales</taxon>
        <taxon>Caulobacteraceae</taxon>
        <taxon>Caulobacter</taxon>
    </lineage>
</organism>
<evidence type="ECO:0000313" key="9">
    <source>
        <dbReference type="EMBL" id="PLR08293.1"/>
    </source>
</evidence>
<feature type="compositionally biased region" description="Polar residues" evidence="6">
    <location>
        <begin position="300"/>
        <end position="312"/>
    </location>
</feature>
<evidence type="ECO:0000313" key="11">
    <source>
        <dbReference type="Proteomes" id="UP000281192"/>
    </source>
</evidence>
<dbReference type="Proteomes" id="UP000234483">
    <property type="component" value="Unassembled WGS sequence"/>
</dbReference>
<evidence type="ECO:0000313" key="8">
    <source>
        <dbReference type="EMBL" id="AYV49293.1"/>
    </source>
</evidence>
<gene>
    <name evidence="8" type="ORF">C1707_25305</name>
    <name evidence="9" type="ORF">CFHF_20790</name>
</gene>
<comment type="subcellular location">
    <subcellularLocation>
        <location evidence="1">Membrane</location>
        <topology evidence="1">Multi-pass membrane protein</topology>
    </subcellularLocation>
</comment>
<evidence type="ECO:0000256" key="2">
    <source>
        <dbReference type="ARBA" id="ARBA00007802"/>
    </source>
</evidence>
<dbReference type="AlphaFoldDB" id="A0A2N5CNN9"/>
<dbReference type="Proteomes" id="UP000281192">
    <property type="component" value="Chromosome"/>
</dbReference>
<proteinExistence type="inferred from homology"/>
<keyword evidence="3 7" id="KW-0812">Transmembrane</keyword>
<evidence type="ECO:0000256" key="4">
    <source>
        <dbReference type="ARBA" id="ARBA00022989"/>
    </source>
</evidence>
<feature type="transmembrane region" description="Helical" evidence="7">
    <location>
        <begin position="43"/>
        <end position="63"/>
    </location>
</feature>
<feature type="transmembrane region" description="Helical" evidence="7">
    <location>
        <begin position="216"/>
        <end position="240"/>
    </location>
</feature>
<evidence type="ECO:0008006" key="12">
    <source>
        <dbReference type="Google" id="ProtNLM"/>
    </source>
</evidence>
<evidence type="ECO:0000256" key="3">
    <source>
        <dbReference type="ARBA" id="ARBA00022692"/>
    </source>
</evidence>